<evidence type="ECO:0000313" key="2">
    <source>
        <dbReference type="EMBL" id="KAJ6721128.1"/>
    </source>
</evidence>
<dbReference type="Proteomes" id="UP001151529">
    <property type="component" value="Chromosome 10"/>
</dbReference>
<evidence type="ECO:0000259" key="1">
    <source>
        <dbReference type="PROSITE" id="PS50053"/>
    </source>
</evidence>
<dbReference type="GO" id="GO:0070628">
    <property type="term" value="F:proteasome binding"/>
    <property type="evidence" value="ECO:0007669"/>
    <property type="project" value="TreeGrafter"/>
</dbReference>
<organism evidence="2 3">
    <name type="scientific">Salix viminalis</name>
    <name type="common">Common osier</name>
    <name type="synonym">Basket willow</name>
    <dbReference type="NCBI Taxonomy" id="40686"/>
    <lineage>
        <taxon>Eukaryota</taxon>
        <taxon>Viridiplantae</taxon>
        <taxon>Streptophyta</taxon>
        <taxon>Embryophyta</taxon>
        <taxon>Tracheophyta</taxon>
        <taxon>Spermatophyta</taxon>
        <taxon>Magnoliopsida</taxon>
        <taxon>eudicotyledons</taxon>
        <taxon>Gunneridae</taxon>
        <taxon>Pentapetalae</taxon>
        <taxon>rosids</taxon>
        <taxon>fabids</taxon>
        <taxon>Malpighiales</taxon>
        <taxon>Salicaceae</taxon>
        <taxon>Saliceae</taxon>
        <taxon>Salix</taxon>
    </lineage>
</organism>
<dbReference type="SUPFAM" id="SSF54236">
    <property type="entry name" value="Ubiquitin-like"/>
    <property type="match status" value="1"/>
</dbReference>
<sequence>MKIFVKTLKGSTFDIEVKPGDMIVDVKKNIETAQGASVYPAEKQMLIHQGK</sequence>
<dbReference type="GO" id="GO:0043161">
    <property type="term" value="P:proteasome-mediated ubiquitin-dependent protein catabolic process"/>
    <property type="evidence" value="ECO:0007669"/>
    <property type="project" value="TreeGrafter"/>
</dbReference>
<reference evidence="2" key="1">
    <citation type="submission" date="2022-11" db="EMBL/GenBank/DDBJ databases">
        <authorList>
            <person name="Hyden B.L."/>
            <person name="Feng K."/>
            <person name="Yates T."/>
            <person name="Jawdy S."/>
            <person name="Smart L.B."/>
            <person name="Muchero W."/>
        </authorList>
    </citation>
    <scope>NUCLEOTIDE SEQUENCE</scope>
    <source>
        <tissue evidence="2">Shoot tip</tissue>
    </source>
</reference>
<feature type="non-terminal residue" evidence="2">
    <location>
        <position position="1"/>
    </location>
</feature>
<evidence type="ECO:0000313" key="3">
    <source>
        <dbReference type="Proteomes" id="UP001151529"/>
    </source>
</evidence>
<dbReference type="EMBL" id="JAPFFL010000006">
    <property type="protein sequence ID" value="KAJ6721128.1"/>
    <property type="molecule type" value="Genomic_DNA"/>
</dbReference>
<dbReference type="GO" id="GO:0043130">
    <property type="term" value="F:ubiquitin binding"/>
    <property type="evidence" value="ECO:0007669"/>
    <property type="project" value="TreeGrafter"/>
</dbReference>
<dbReference type="InterPro" id="IPR029071">
    <property type="entry name" value="Ubiquitin-like_domsf"/>
</dbReference>
<dbReference type="PROSITE" id="PS50053">
    <property type="entry name" value="UBIQUITIN_2"/>
    <property type="match status" value="1"/>
</dbReference>
<protein>
    <submittedName>
        <fullName evidence="2">UV EXCISION REPAIR PROTEIN RAD23</fullName>
    </submittedName>
</protein>
<dbReference type="InterPro" id="IPR000626">
    <property type="entry name" value="Ubiquitin-like_dom"/>
</dbReference>
<dbReference type="PANTHER" id="PTHR10621">
    <property type="entry name" value="UV EXCISION REPAIR PROTEIN RAD23"/>
    <property type="match status" value="1"/>
</dbReference>
<dbReference type="GO" id="GO:0031593">
    <property type="term" value="F:polyubiquitin modification-dependent protein binding"/>
    <property type="evidence" value="ECO:0007669"/>
    <property type="project" value="TreeGrafter"/>
</dbReference>
<dbReference type="Gene3D" id="3.10.20.90">
    <property type="entry name" value="Phosphatidylinositol 3-kinase Catalytic Subunit, Chain A, domain 1"/>
    <property type="match status" value="1"/>
</dbReference>
<name>A0A9Q0U0I9_SALVM</name>
<proteinExistence type="predicted"/>
<dbReference type="GO" id="GO:0005654">
    <property type="term" value="C:nucleoplasm"/>
    <property type="evidence" value="ECO:0007669"/>
    <property type="project" value="TreeGrafter"/>
</dbReference>
<keyword evidence="3" id="KW-1185">Reference proteome</keyword>
<reference evidence="2" key="2">
    <citation type="journal article" date="2023" name="Int. J. Mol. Sci.">
        <title>De Novo Assembly and Annotation of 11 Diverse Shrub Willow (Salix) Genomes Reveals Novel Gene Organization in Sex-Linked Regions.</title>
        <authorList>
            <person name="Hyden B."/>
            <person name="Feng K."/>
            <person name="Yates T.B."/>
            <person name="Jawdy S."/>
            <person name="Cereghino C."/>
            <person name="Smart L.B."/>
            <person name="Muchero W."/>
        </authorList>
    </citation>
    <scope>NUCLEOTIDE SEQUENCE [LARGE SCALE GENOMIC DNA]</scope>
    <source>
        <tissue evidence="2">Shoot tip</tissue>
    </source>
</reference>
<dbReference type="OrthoDB" id="419317at2759"/>
<dbReference type="GO" id="GO:0005829">
    <property type="term" value="C:cytosol"/>
    <property type="evidence" value="ECO:0007669"/>
    <property type="project" value="TreeGrafter"/>
</dbReference>
<dbReference type="Pfam" id="PF00240">
    <property type="entry name" value="ubiquitin"/>
    <property type="match status" value="1"/>
</dbReference>
<dbReference type="AlphaFoldDB" id="A0A9Q0U0I9"/>
<comment type="caution">
    <text evidence="2">The sequence shown here is derived from an EMBL/GenBank/DDBJ whole genome shotgun (WGS) entry which is preliminary data.</text>
</comment>
<gene>
    <name evidence="2" type="ORF">OIU85_024241</name>
</gene>
<feature type="domain" description="Ubiquitin-like" evidence="1">
    <location>
        <begin position="1"/>
        <end position="51"/>
    </location>
</feature>
<accession>A0A9Q0U0I9</accession>
<dbReference type="PANTHER" id="PTHR10621:SF46">
    <property type="entry name" value="UBIQUITIN RECEPTOR RAD23"/>
    <property type="match status" value="1"/>
</dbReference>